<feature type="non-terminal residue" evidence="2">
    <location>
        <position position="125"/>
    </location>
</feature>
<dbReference type="AlphaFoldDB" id="A0AAN9A7D6"/>
<sequence>MKKKYIYTIEKVLVTGSASHSLDPPSSPGTPLPTTETPTTASPCPTCSLDFDLVFGGVQTEDKQDFWWTDWEEVQRSRRGALNFGCRNVRNSKPKSLQKLLSVRKYLYNLLVDDKHKAIYCYVPK</sequence>
<evidence type="ECO:0000313" key="2">
    <source>
        <dbReference type="EMBL" id="KAK7074935.1"/>
    </source>
</evidence>
<dbReference type="EMBL" id="JAXCGZ010011406">
    <property type="protein sequence ID" value="KAK7074935.1"/>
    <property type="molecule type" value="Genomic_DNA"/>
</dbReference>
<gene>
    <name evidence="2" type="ORF">SK128_019501</name>
</gene>
<dbReference type="Proteomes" id="UP001381693">
    <property type="component" value="Unassembled WGS sequence"/>
</dbReference>
<feature type="region of interest" description="Disordered" evidence="1">
    <location>
        <begin position="18"/>
        <end position="43"/>
    </location>
</feature>
<accession>A0AAN9A7D6</accession>
<evidence type="ECO:0000256" key="1">
    <source>
        <dbReference type="SAM" id="MobiDB-lite"/>
    </source>
</evidence>
<name>A0AAN9A7D6_HALRR</name>
<comment type="caution">
    <text evidence="2">The sequence shown here is derived from an EMBL/GenBank/DDBJ whole genome shotgun (WGS) entry which is preliminary data.</text>
</comment>
<proteinExistence type="predicted"/>
<keyword evidence="3" id="KW-1185">Reference proteome</keyword>
<reference evidence="2 3" key="1">
    <citation type="submission" date="2023-11" db="EMBL/GenBank/DDBJ databases">
        <title>Halocaridina rubra genome assembly.</title>
        <authorList>
            <person name="Smith C."/>
        </authorList>
    </citation>
    <scope>NUCLEOTIDE SEQUENCE [LARGE SCALE GENOMIC DNA]</scope>
    <source>
        <strain evidence="2">EP-1</strain>
        <tissue evidence="2">Whole</tissue>
    </source>
</reference>
<protein>
    <submittedName>
        <fullName evidence="2">Uncharacterized protein</fullName>
    </submittedName>
</protein>
<evidence type="ECO:0000313" key="3">
    <source>
        <dbReference type="Proteomes" id="UP001381693"/>
    </source>
</evidence>
<feature type="compositionally biased region" description="Low complexity" evidence="1">
    <location>
        <begin position="32"/>
        <end position="43"/>
    </location>
</feature>
<organism evidence="2 3">
    <name type="scientific">Halocaridina rubra</name>
    <name type="common">Hawaiian red shrimp</name>
    <dbReference type="NCBI Taxonomy" id="373956"/>
    <lineage>
        <taxon>Eukaryota</taxon>
        <taxon>Metazoa</taxon>
        <taxon>Ecdysozoa</taxon>
        <taxon>Arthropoda</taxon>
        <taxon>Crustacea</taxon>
        <taxon>Multicrustacea</taxon>
        <taxon>Malacostraca</taxon>
        <taxon>Eumalacostraca</taxon>
        <taxon>Eucarida</taxon>
        <taxon>Decapoda</taxon>
        <taxon>Pleocyemata</taxon>
        <taxon>Caridea</taxon>
        <taxon>Atyoidea</taxon>
        <taxon>Atyidae</taxon>
        <taxon>Halocaridina</taxon>
    </lineage>
</organism>